<feature type="transmembrane region" description="Helical" evidence="2">
    <location>
        <begin position="219"/>
        <end position="238"/>
    </location>
</feature>
<accession>A0A386B0Y0</accession>
<reference evidence="3" key="1">
    <citation type="submission" date="2018-07" db="EMBL/GenBank/DDBJ databases">
        <authorList>
            <person name="Quirk P.G."/>
            <person name="Krulwich T.A."/>
        </authorList>
    </citation>
    <scope>NUCLEOTIDE SEQUENCE</scope>
</reference>
<feature type="transmembrane region" description="Helical" evidence="2">
    <location>
        <begin position="177"/>
        <end position="198"/>
    </location>
</feature>
<evidence type="ECO:0000256" key="1">
    <source>
        <dbReference type="SAM" id="MobiDB-lite"/>
    </source>
</evidence>
<protein>
    <recommendedName>
        <fullName evidence="4">Ycf1</fullName>
    </recommendedName>
</protein>
<feature type="region of interest" description="Disordered" evidence="1">
    <location>
        <begin position="439"/>
        <end position="468"/>
    </location>
</feature>
<proteinExistence type="predicted"/>
<dbReference type="GeneID" id="38279243"/>
<keyword evidence="2" id="KW-0472">Membrane</keyword>
<feature type="transmembrane region" description="Helical" evidence="2">
    <location>
        <begin position="151"/>
        <end position="171"/>
    </location>
</feature>
<evidence type="ECO:0008006" key="4">
    <source>
        <dbReference type="Google" id="ProtNLM"/>
    </source>
</evidence>
<feature type="transmembrane region" description="Helical" evidence="2">
    <location>
        <begin position="306"/>
        <end position="327"/>
    </location>
</feature>
<dbReference type="RefSeq" id="YP_009519410.1">
    <property type="nucleotide sequence ID" value="NC_039525.1"/>
</dbReference>
<name>A0A386B0Y0_9CHLO</name>
<geneLocation type="chloroplast" evidence="3"/>
<keyword evidence="3" id="KW-0934">Plastid</keyword>
<evidence type="ECO:0000313" key="3">
    <source>
        <dbReference type="EMBL" id="AYC65347.1"/>
    </source>
</evidence>
<keyword evidence="3" id="KW-0150">Chloroplast</keyword>
<sequence>MSVLPLTETVKNTIDVLNDIYKIPDSGAQWITFFKFAVTMLKDWGIYLLTFQWLTDFIKSPILIPQNTESVFAGLFHHLFPDSNNTLGHLNIDPMDSMDSLKSSSVLDAFAPSGPILSGFFNCFFLYLPFSPVQLIWLRRVIIEGQLAGRLATAGLICGHLSLLGCCLFGLRDIINAWFGLEPISYFVGIWLIFTVIFELTHRPLRILKKPKFKELLKIFLINFGLVWTDQPGLYQFFGNLSLHNGVVAMDLASSNSTVIWEYFIGIFVGSFFWTWAISFGVLNLGYFFPRLTNYKYAYSHWIRGFNNFCLTGCVTLILTNFPYYGFDYLFANPLGFVPQDRIWEAVPLPQLKADTVDTNKGRLGEKSSYTSVDTDLSLFDRGRYGGGPFVEFHIESLNYKEEYAWRSRFDRGSSSARGKGGGLLEKYLSTQLGPVEETLKKQKREKRRAQQVQKLQKTSKHESLEKRDFEDEQSYKLPIDFVDFNEHLIERFVEDYTAEANNEDTEIPDLPDEKMIHFSAFSEIAKYGFDVFSMFEAVELDPLDEELAKDIKEKYSENLVYRFLVNMDISNFLKRQPKEHFLTTKDEIFLFQKRLALGEYYDSLRSYSKLPTSQNFRALFCGPKSYVNRIYNQQFKGTLKIVERLFSIHLEEKQNIPPLPEINNIVPTPLAESEEQLRKLKKDSSVLKYDQPLYKAETMKQNPLMHEQFLSEEQKSSENIRPFLQETKPLPFFVGWDNEHRKFLVTNRLLTRQKTLVNTTTLKNDFSKLTEKPESELSVLSKKISLRRARKRKLSRRVLPEGPKRNQLKPKTFTFATWPVSTTEFQKNPFLKKLYTTAEDLELETATETDTDLQDLFKYAEPRMDEDTVYYSLPSLAERVELKNPEKLQTSLAPTTARGGFVWPGHEPLKFQFKMSFKEIIKNWGIF</sequence>
<feature type="transmembrane region" description="Helical" evidence="2">
    <location>
        <begin position="109"/>
        <end position="130"/>
    </location>
</feature>
<evidence type="ECO:0000256" key="2">
    <source>
        <dbReference type="SAM" id="Phobius"/>
    </source>
</evidence>
<organism evidence="3">
    <name type="scientific">Pseudocodium devriesii</name>
    <dbReference type="NCBI Taxonomy" id="453070"/>
    <lineage>
        <taxon>Eukaryota</taxon>
        <taxon>Viridiplantae</taxon>
        <taxon>Chlorophyta</taxon>
        <taxon>core chlorophytes</taxon>
        <taxon>Ulvophyceae</taxon>
        <taxon>TCBD clade</taxon>
        <taxon>Bryopsidales</taxon>
        <taxon>Halimedineae</taxon>
        <taxon>Halimedaceae</taxon>
        <taxon>Pseudocodieae</taxon>
        <taxon>Pseudocodium</taxon>
    </lineage>
</organism>
<keyword evidence="2" id="KW-0812">Transmembrane</keyword>
<reference evidence="3" key="2">
    <citation type="journal article" date="2019" name="Mol. Phylogenet. Evol.">
        <title>Reassessment of the classification of bryopsidales (chlorophyta) based on chloroplast phylogenomic analyses.</title>
        <authorList>
            <person name="Cremen M.C."/>
            <person name="Leliaert F."/>
            <person name="West J."/>
            <person name="Lam D.W."/>
            <person name="Shimada S."/>
            <person name="Lopez-Bautista J.M."/>
            <person name="Verbruggen H."/>
        </authorList>
    </citation>
    <scope>NUCLEOTIDE SEQUENCE</scope>
</reference>
<feature type="transmembrane region" description="Helical" evidence="2">
    <location>
        <begin position="258"/>
        <end position="285"/>
    </location>
</feature>
<dbReference type="EMBL" id="MH591109">
    <property type="protein sequence ID" value="AYC65347.1"/>
    <property type="molecule type" value="Genomic_DNA"/>
</dbReference>
<keyword evidence="2" id="KW-1133">Transmembrane helix</keyword>
<gene>
    <name evidence="3" type="primary">ycf1</name>
</gene>
<dbReference type="AlphaFoldDB" id="A0A386B0Y0"/>